<dbReference type="SMART" id="SM00648">
    <property type="entry name" value="SWAP"/>
    <property type="match status" value="1"/>
</dbReference>
<dbReference type="GO" id="GO:0045292">
    <property type="term" value="P:mRNA cis splicing, via spliceosome"/>
    <property type="evidence" value="ECO:0007669"/>
    <property type="project" value="InterPro"/>
</dbReference>
<sequence length="240" mass="29241">MKLLLPPPIFFKIINKTAFYVSKHGKIFEKKIKKKYKKFTFFDNKNIFYPYYIYKLKLYLYEKKKKNNTQSFNKKTNKNLLFVFFFNNLSTKKYKLFLNTKNNKKIYQLISTIKIFIHRHNFQSNFSQLINNFMKIFDFNLSTSCLAFIQIIYQFIKQNHHSLKNLVKLIKFNKIEILQNEIKKKKIQKFKNIFNSKNFISKKIYTNMISWENFVVVKTIDFIETNTEKLGKPFDLKQLI</sequence>
<protein>
    <submittedName>
        <fullName evidence="2">Splicing factor 3A subunit</fullName>
    </submittedName>
</protein>
<dbReference type="InterPro" id="IPR045146">
    <property type="entry name" value="SF3A1"/>
</dbReference>
<dbReference type="AlphaFoldDB" id="A0A0H5BKU5"/>
<reference evidence="2" key="1">
    <citation type="journal article" date="2015" name="Genome Biol. Evol.">
        <title>Nucleomorph Genome Sequences of Two Chlorarachniophytes, Amorphochlora amoebiformis and Lotharella vacuolata.</title>
        <authorList>
            <person name="Suzuki S."/>
            <person name="Shirato S."/>
            <person name="Hirakawa Y."/>
            <person name="Ishida K."/>
        </authorList>
    </citation>
    <scope>NUCLEOTIDE SEQUENCE</scope>
    <source>
        <strain evidence="2">CCMP240</strain>
    </source>
</reference>
<evidence type="ECO:0000313" key="2">
    <source>
        <dbReference type="EMBL" id="BAS01402.1"/>
    </source>
</evidence>
<dbReference type="PANTHER" id="PTHR15316">
    <property type="entry name" value="SPLICEOSOME ASSOCIATED PROTEIN 114/SWAP SPLICING FACTOR-RELATED"/>
    <property type="match status" value="1"/>
</dbReference>
<organism evidence="2">
    <name type="scientific">Lotharella vacuolata</name>
    <dbReference type="NCBI Taxonomy" id="74820"/>
    <lineage>
        <taxon>Eukaryota</taxon>
        <taxon>Sar</taxon>
        <taxon>Rhizaria</taxon>
        <taxon>Cercozoa</taxon>
        <taxon>Chlorarachniophyceae</taxon>
        <taxon>Lotharella</taxon>
    </lineage>
</organism>
<gene>
    <name evidence="2" type="primary">sf3a1</name>
</gene>
<dbReference type="Gene3D" id="1.10.10.790">
    <property type="entry name" value="Surp module"/>
    <property type="match status" value="1"/>
</dbReference>
<dbReference type="GO" id="GO:0005686">
    <property type="term" value="C:U2 snRNP"/>
    <property type="evidence" value="ECO:0007669"/>
    <property type="project" value="TreeGrafter"/>
</dbReference>
<dbReference type="InterPro" id="IPR035967">
    <property type="entry name" value="SWAP/Surp_sf"/>
</dbReference>
<name>A0A0H5BKU5_9EUKA</name>
<geneLocation type="nucleomorph" evidence="2"/>
<dbReference type="InterPro" id="IPR000061">
    <property type="entry name" value="Surp"/>
</dbReference>
<dbReference type="PANTHER" id="PTHR15316:SF1">
    <property type="entry name" value="SPLICING FACTOR 3A SUBUNIT 1"/>
    <property type="match status" value="1"/>
</dbReference>
<dbReference type="GO" id="GO:0003723">
    <property type="term" value="F:RNA binding"/>
    <property type="evidence" value="ECO:0007669"/>
    <property type="project" value="InterPro"/>
</dbReference>
<accession>A0A0H5BKU5</accession>
<evidence type="ECO:0000259" key="1">
    <source>
        <dbReference type="PROSITE" id="PS50128"/>
    </source>
</evidence>
<keyword evidence="2" id="KW-0542">Nucleomorph</keyword>
<dbReference type="GO" id="GO:0071004">
    <property type="term" value="C:U2-type prespliceosome"/>
    <property type="evidence" value="ECO:0007669"/>
    <property type="project" value="TreeGrafter"/>
</dbReference>
<dbReference type="PROSITE" id="PS50128">
    <property type="entry name" value="SURP"/>
    <property type="match status" value="1"/>
</dbReference>
<dbReference type="GO" id="GO:0071013">
    <property type="term" value="C:catalytic step 2 spliceosome"/>
    <property type="evidence" value="ECO:0007669"/>
    <property type="project" value="TreeGrafter"/>
</dbReference>
<dbReference type="GO" id="GO:0000381">
    <property type="term" value="P:regulation of alternative mRNA splicing, via spliceosome"/>
    <property type="evidence" value="ECO:0007669"/>
    <property type="project" value="TreeGrafter"/>
</dbReference>
<dbReference type="EMBL" id="AB996599">
    <property type="protein sequence ID" value="BAS01402.1"/>
    <property type="molecule type" value="Genomic_DNA"/>
</dbReference>
<dbReference type="Pfam" id="PF01805">
    <property type="entry name" value="Surp"/>
    <property type="match status" value="1"/>
</dbReference>
<feature type="domain" description="SURP motif" evidence="1">
    <location>
        <begin position="13"/>
        <end position="52"/>
    </location>
</feature>
<dbReference type="SUPFAM" id="SSF109905">
    <property type="entry name" value="Surp module (SWAP domain)"/>
    <property type="match status" value="1"/>
</dbReference>
<proteinExistence type="predicted"/>